<dbReference type="Pfam" id="PF19300">
    <property type="entry name" value="BPD_transp_1_N"/>
    <property type="match status" value="1"/>
</dbReference>
<dbReference type="EMBL" id="QWEI01000001">
    <property type="protein sequence ID" value="RHW39549.1"/>
    <property type="molecule type" value="Genomic_DNA"/>
</dbReference>
<evidence type="ECO:0000256" key="7">
    <source>
        <dbReference type="RuleBase" id="RU363032"/>
    </source>
</evidence>
<reference evidence="9 10" key="1">
    <citation type="submission" date="2018-08" db="EMBL/GenBank/DDBJ databases">
        <title>Lysinibacillus sp. YLB-03 draft genome sequence.</title>
        <authorList>
            <person name="Yu L."/>
        </authorList>
    </citation>
    <scope>NUCLEOTIDE SEQUENCE [LARGE SCALE GENOMIC DNA]</scope>
    <source>
        <strain evidence="9 10">YLB-03</strain>
    </source>
</reference>
<dbReference type="InterPro" id="IPR000515">
    <property type="entry name" value="MetI-like"/>
</dbReference>
<organism evidence="9 10">
    <name type="scientific">Ureibacillus yapensis</name>
    <dbReference type="NCBI Taxonomy" id="2304605"/>
    <lineage>
        <taxon>Bacteria</taxon>
        <taxon>Bacillati</taxon>
        <taxon>Bacillota</taxon>
        <taxon>Bacilli</taxon>
        <taxon>Bacillales</taxon>
        <taxon>Caryophanaceae</taxon>
        <taxon>Ureibacillus</taxon>
    </lineage>
</organism>
<accession>A0A396SJL9</accession>
<keyword evidence="3" id="KW-1003">Cell membrane</keyword>
<proteinExistence type="inferred from homology"/>
<dbReference type="CDD" id="cd06261">
    <property type="entry name" value="TM_PBP2"/>
    <property type="match status" value="1"/>
</dbReference>
<protein>
    <submittedName>
        <fullName evidence="9">ABC transporter permease</fullName>
    </submittedName>
</protein>
<evidence type="ECO:0000256" key="4">
    <source>
        <dbReference type="ARBA" id="ARBA00022692"/>
    </source>
</evidence>
<dbReference type="PANTHER" id="PTHR43163:SF6">
    <property type="entry name" value="DIPEPTIDE TRANSPORT SYSTEM PERMEASE PROTEIN DPPB-RELATED"/>
    <property type="match status" value="1"/>
</dbReference>
<dbReference type="InterPro" id="IPR035906">
    <property type="entry name" value="MetI-like_sf"/>
</dbReference>
<feature type="transmembrane region" description="Helical" evidence="7">
    <location>
        <begin position="142"/>
        <end position="163"/>
    </location>
</feature>
<gene>
    <name evidence="9" type="ORF">D1B33_01505</name>
</gene>
<dbReference type="SUPFAM" id="SSF161098">
    <property type="entry name" value="MetI-like"/>
    <property type="match status" value="1"/>
</dbReference>
<evidence type="ECO:0000256" key="3">
    <source>
        <dbReference type="ARBA" id="ARBA00022475"/>
    </source>
</evidence>
<evidence type="ECO:0000313" key="9">
    <source>
        <dbReference type="EMBL" id="RHW39549.1"/>
    </source>
</evidence>
<dbReference type="Proteomes" id="UP000265692">
    <property type="component" value="Unassembled WGS sequence"/>
</dbReference>
<name>A0A396SJL9_9BACL</name>
<dbReference type="AlphaFoldDB" id="A0A396SJL9"/>
<comment type="subcellular location">
    <subcellularLocation>
        <location evidence="1 7">Cell membrane</location>
        <topology evidence="1 7">Multi-pass membrane protein</topology>
    </subcellularLocation>
</comment>
<evidence type="ECO:0000256" key="2">
    <source>
        <dbReference type="ARBA" id="ARBA00022448"/>
    </source>
</evidence>
<keyword evidence="2 7" id="KW-0813">Transport</keyword>
<sequence>MGKFLIRRLLQIIPVLFIISFVVFCLVFVAGDPVALMLPEDASPEDIEQLRESLGLNKPFHVQYFTYMLGLVQFDFGESFRYKESALPIVLERLPATLELATASMIVAIVIAIPLGIWSATKKNSPLDFLATGGAVLWKAMPNFWLGIMLIILFSVTLGWFPVSGRGSLSHLVLPALTLGTGIAAEMTRLIRSSMLEILNQDYIRTARSKGIREFFVINKHAFRNALIPVVTITALQTSTVVGGTLITETVFSWPGLGQLLIQAVNTRDMAIVQASVFIIAFMVILMNLLADIVYKILDPRIKYLKGEDICRSIHRLEIKIQQLQVQSRERLISLSVGCDFC</sequence>
<dbReference type="PANTHER" id="PTHR43163">
    <property type="entry name" value="DIPEPTIDE TRANSPORT SYSTEM PERMEASE PROTEIN DPPB-RELATED"/>
    <property type="match status" value="1"/>
</dbReference>
<dbReference type="InterPro" id="IPR045621">
    <property type="entry name" value="BPD_transp_1_N"/>
</dbReference>
<feature type="transmembrane region" description="Helical" evidence="7">
    <location>
        <begin position="169"/>
        <end position="185"/>
    </location>
</feature>
<dbReference type="GO" id="GO:0005886">
    <property type="term" value="C:plasma membrane"/>
    <property type="evidence" value="ECO:0007669"/>
    <property type="project" value="UniProtKB-SubCell"/>
</dbReference>
<evidence type="ECO:0000259" key="8">
    <source>
        <dbReference type="PROSITE" id="PS50928"/>
    </source>
</evidence>
<evidence type="ECO:0000256" key="1">
    <source>
        <dbReference type="ARBA" id="ARBA00004651"/>
    </source>
</evidence>
<feature type="transmembrane region" description="Helical" evidence="7">
    <location>
        <begin position="226"/>
        <end position="252"/>
    </location>
</feature>
<evidence type="ECO:0000256" key="5">
    <source>
        <dbReference type="ARBA" id="ARBA00022989"/>
    </source>
</evidence>
<keyword evidence="6 7" id="KW-0472">Membrane</keyword>
<dbReference type="RefSeq" id="WP_118874561.1">
    <property type="nucleotide sequence ID" value="NZ_QWEI01000001.1"/>
</dbReference>
<comment type="caution">
    <text evidence="9">The sequence shown here is derived from an EMBL/GenBank/DDBJ whole genome shotgun (WGS) entry which is preliminary data.</text>
</comment>
<dbReference type="Gene3D" id="1.10.3720.10">
    <property type="entry name" value="MetI-like"/>
    <property type="match status" value="1"/>
</dbReference>
<keyword evidence="4 7" id="KW-0812">Transmembrane</keyword>
<keyword evidence="5 7" id="KW-1133">Transmembrane helix</keyword>
<feature type="transmembrane region" description="Helical" evidence="7">
    <location>
        <begin position="12"/>
        <end position="31"/>
    </location>
</feature>
<feature type="transmembrane region" description="Helical" evidence="7">
    <location>
        <begin position="272"/>
        <end position="295"/>
    </location>
</feature>
<feature type="transmembrane region" description="Helical" evidence="7">
    <location>
        <begin position="100"/>
        <end position="121"/>
    </location>
</feature>
<dbReference type="Pfam" id="PF00528">
    <property type="entry name" value="BPD_transp_1"/>
    <property type="match status" value="1"/>
</dbReference>
<dbReference type="GO" id="GO:0055085">
    <property type="term" value="P:transmembrane transport"/>
    <property type="evidence" value="ECO:0007669"/>
    <property type="project" value="InterPro"/>
</dbReference>
<dbReference type="OrthoDB" id="9773683at2"/>
<evidence type="ECO:0000256" key="6">
    <source>
        <dbReference type="ARBA" id="ARBA00023136"/>
    </source>
</evidence>
<dbReference type="PROSITE" id="PS50928">
    <property type="entry name" value="ABC_TM1"/>
    <property type="match status" value="1"/>
</dbReference>
<evidence type="ECO:0000313" key="10">
    <source>
        <dbReference type="Proteomes" id="UP000265692"/>
    </source>
</evidence>
<feature type="domain" description="ABC transmembrane type-1" evidence="8">
    <location>
        <begin position="94"/>
        <end position="291"/>
    </location>
</feature>
<keyword evidence="10" id="KW-1185">Reference proteome</keyword>
<comment type="similarity">
    <text evidence="7">Belongs to the binding-protein-dependent transport system permease family.</text>
</comment>